<dbReference type="Proteomes" id="UP000606721">
    <property type="component" value="Unassembled WGS sequence"/>
</dbReference>
<protein>
    <submittedName>
        <fullName evidence="2">Uncharacterized protein</fullName>
    </submittedName>
</protein>
<keyword evidence="1" id="KW-0812">Transmembrane</keyword>
<reference evidence="2 3" key="1">
    <citation type="journal article" date="2020" name="ISME J.">
        <title>Comparative genomics reveals insights into cyanobacterial evolution and habitat adaptation.</title>
        <authorList>
            <person name="Chen M.Y."/>
            <person name="Teng W.K."/>
            <person name="Zhao L."/>
            <person name="Hu C.X."/>
            <person name="Zhou Y.K."/>
            <person name="Han B.P."/>
            <person name="Song L.R."/>
            <person name="Shu W.S."/>
        </authorList>
    </citation>
    <scope>NUCLEOTIDE SEQUENCE [LARGE SCALE GENOMIC DNA]</scope>
    <source>
        <strain evidence="2 3">FACHB-1040</strain>
    </source>
</reference>
<evidence type="ECO:0000313" key="2">
    <source>
        <dbReference type="EMBL" id="MBD2277809.1"/>
    </source>
</evidence>
<keyword evidence="1" id="KW-0472">Membrane</keyword>
<name>A0ABR8BS93_APHFL</name>
<keyword evidence="1" id="KW-1133">Transmembrane helix</keyword>
<evidence type="ECO:0000256" key="1">
    <source>
        <dbReference type="SAM" id="Phobius"/>
    </source>
</evidence>
<proteinExistence type="predicted"/>
<gene>
    <name evidence="2" type="ORF">H6F99_05600</name>
</gene>
<keyword evidence="3" id="KW-1185">Reference proteome</keyword>
<accession>A0ABR8BS93</accession>
<comment type="caution">
    <text evidence="2">The sequence shown here is derived from an EMBL/GenBank/DDBJ whole genome shotgun (WGS) entry which is preliminary data.</text>
</comment>
<organism evidence="2 3">
    <name type="scientific">Aphanizomenon flos-aquae FACHB-1040</name>
    <dbReference type="NCBI Taxonomy" id="2692887"/>
    <lineage>
        <taxon>Bacteria</taxon>
        <taxon>Bacillati</taxon>
        <taxon>Cyanobacteriota</taxon>
        <taxon>Cyanophyceae</taxon>
        <taxon>Nostocales</taxon>
        <taxon>Aphanizomenonaceae</taxon>
        <taxon>Aphanizomenon</taxon>
    </lineage>
</organism>
<evidence type="ECO:0000313" key="3">
    <source>
        <dbReference type="Proteomes" id="UP000606721"/>
    </source>
</evidence>
<dbReference type="EMBL" id="JACJQT010000010">
    <property type="protein sequence ID" value="MBD2277809.1"/>
    <property type="molecule type" value="Genomic_DNA"/>
</dbReference>
<sequence>MTKHLKKILVRFNGLQLLDREFIPWLAFVWLAVVLNLATGRTILV</sequence>
<dbReference type="RefSeq" id="WP_190382487.1">
    <property type="nucleotide sequence ID" value="NZ_JACJQT010000010.1"/>
</dbReference>
<feature type="transmembrane region" description="Helical" evidence="1">
    <location>
        <begin position="22"/>
        <end position="44"/>
    </location>
</feature>